<reference evidence="2 3" key="1">
    <citation type="submission" date="2016-12" db="EMBL/GenBank/DDBJ databases">
        <title>Comparison of Traditional DNA-DNA Hybridization with In Silico Genomic Analysis.</title>
        <authorList>
            <person name="Nicholson A.C."/>
            <person name="Humrighouse B.W."/>
            <person name="Graziano J."/>
            <person name="Lasker B."/>
            <person name="Whitney A.M."/>
            <person name="Mcquiston J.R."/>
        </authorList>
    </citation>
    <scope>NUCLEOTIDE SEQUENCE [LARGE SCALE GENOMIC DNA]</scope>
    <source>
        <strain evidence="2 3">H2240</strain>
    </source>
</reference>
<dbReference type="PROSITE" id="PS50943">
    <property type="entry name" value="HTH_CROC1"/>
    <property type="match status" value="1"/>
</dbReference>
<dbReference type="InterPro" id="IPR010982">
    <property type="entry name" value="Lambda_DNA-bd_dom_sf"/>
</dbReference>
<dbReference type="OrthoDB" id="7873751at2"/>
<organism evidence="2 3">
    <name type="scientific">Haematobacter genomosp. 1</name>
    <dbReference type="NCBI Taxonomy" id="366618"/>
    <lineage>
        <taxon>Bacteria</taxon>
        <taxon>Pseudomonadati</taxon>
        <taxon>Pseudomonadota</taxon>
        <taxon>Alphaproteobacteria</taxon>
        <taxon>Rhodobacterales</taxon>
        <taxon>Paracoccaceae</taxon>
        <taxon>Haematobacter</taxon>
    </lineage>
</organism>
<sequence>MELSPFASRVQMLLAEREMNLSELARELDVPYHRLQPWFRRPKALPKGPDLYAIAQFFNVDEGYLLHGGDRRPFNRLASLQARAKLLDEAGQRDLANFLDYLLARQEGSDKDPSK</sequence>
<keyword evidence="3" id="KW-1185">Reference proteome</keyword>
<dbReference type="AlphaFoldDB" id="A0A212AC17"/>
<feature type="domain" description="HTH cro/C1-type" evidence="1">
    <location>
        <begin position="10"/>
        <end position="65"/>
    </location>
</feature>
<dbReference type="GO" id="GO:0003677">
    <property type="term" value="F:DNA binding"/>
    <property type="evidence" value="ECO:0007669"/>
    <property type="project" value="InterPro"/>
</dbReference>
<dbReference type="Proteomes" id="UP000196878">
    <property type="component" value="Unassembled WGS sequence"/>
</dbReference>
<dbReference type="InterPro" id="IPR001387">
    <property type="entry name" value="Cro/C1-type_HTH"/>
</dbReference>
<accession>A0A212AC17</accession>
<name>A0A212AC17_9RHOB</name>
<evidence type="ECO:0000313" key="3">
    <source>
        <dbReference type="Proteomes" id="UP000196878"/>
    </source>
</evidence>
<dbReference type="SUPFAM" id="SSF47413">
    <property type="entry name" value="lambda repressor-like DNA-binding domains"/>
    <property type="match status" value="1"/>
</dbReference>
<comment type="caution">
    <text evidence="2">The sequence shown here is derived from an EMBL/GenBank/DDBJ whole genome shotgun (WGS) entry which is preliminary data.</text>
</comment>
<evidence type="ECO:0000259" key="1">
    <source>
        <dbReference type="PROSITE" id="PS50943"/>
    </source>
</evidence>
<gene>
    <name evidence="2" type="ORF">CDV49_08160</name>
</gene>
<protein>
    <recommendedName>
        <fullName evidence="1">HTH cro/C1-type domain-containing protein</fullName>
    </recommendedName>
</protein>
<dbReference type="Gene3D" id="1.10.260.40">
    <property type="entry name" value="lambda repressor-like DNA-binding domains"/>
    <property type="match status" value="1"/>
</dbReference>
<proteinExistence type="predicted"/>
<dbReference type="EMBL" id="NIPW01000011">
    <property type="protein sequence ID" value="OWJ78401.1"/>
    <property type="molecule type" value="Genomic_DNA"/>
</dbReference>
<evidence type="ECO:0000313" key="2">
    <source>
        <dbReference type="EMBL" id="OWJ78401.1"/>
    </source>
</evidence>
<dbReference type="CDD" id="cd00093">
    <property type="entry name" value="HTH_XRE"/>
    <property type="match status" value="1"/>
</dbReference>